<reference evidence="6 7" key="1">
    <citation type="journal article" date="2010" name="BMC Genomics">
        <title>The complete genome of Zunongwangia profunda SM-A87 reveals its adaptation to the deep-sea environment and ecological role in sedimentary organic nitrogen degradation.</title>
        <authorList>
            <person name="Qin Q.L."/>
            <person name="Zhang X.Y."/>
            <person name="Wang X.M."/>
            <person name="Liu G.M."/>
            <person name="Chen X.L."/>
            <person name="Xie B.B."/>
            <person name="Dang H.Y."/>
            <person name="Zhou B.C."/>
            <person name="Yu J."/>
            <person name="Zhang Y.Z."/>
        </authorList>
    </citation>
    <scope>NUCLEOTIDE SEQUENCE [LARGE SCALE GENOMIC DNA]</scope>
    <source>
        <strain evidence="7">DSM 18752 / CCTCC AB 206139 / SM-A87</strain>
    </source>
</reference>
<comment type="similarity">
    <text evidence="1 3">Belongs to the glycosyl hydrolase 3 family.</text>
</comment>
<proteinExistence type="inferred from homology"/>
<evidence type="ECO:0000259" key="5">
    <source>
        <dbReference type="SMART" id="SM01217"/>
    </source>
</evidence>
<dbReference type="PRINTS" id="PR00133">
    <property type="entry name" value="GLHYDRLASE3"/>
</dbReference>
<feature type="domain" description="Fibronectin type III-like" evidence="5">
    <location>
        <begin position="708"/>
        <end position="777"/>
    </location>
</feature>
<dbReference type="EMBL" id="CP001650">
    <property type="protein sequence ID" value="ADF54476.1"/>
    <property type="molecule type" value="Genomic_DNA"/>
</dbReference>
<dbReference type="InterPro" id="IPR013783">
    <property type="entry name" value="Ig-like_fold"/>
</dbReference>
<feature type="chain" id="PRO_5003068784" evidence="4">
    <location>
        <begin position="18"/>
        <end position="796"/>
    </location>
</feature>
<dbReference type="Proteomes" id="UP000001654">
    <property type="component" value="Chromosome"/>
</dbReference>
<dbReference type="Gene3D" id="3.20.20.300">
    <property type="entry name" value="Glycoside hydrolase, family 3, N-terminal domain"/>
    <property type="match status" value="1"/>
</dbReference>
<keyword evidence="3" id="KW-0326">Glycosidase</keyword>
<dbReference type="InterPro" id="IPR036881">
    <property type="entry name" value="Glyco_hydro_3_C_sf"/>
</dbReference>
<feature type="signal peptide" evidence="4">
    <location>
        <begin position="1"/>
        <end position="17"/>
    </location>
</feature>
<evidence type="ECO:0000256" key="4">
    <source>
        <dbReference type="SAM" id="SignalP"/>
    </source>
</evidence>
<dbReference type="SUPFAM" id="SSF52279">
    <property type="entry name" value="Beta-D-glucan exohydrolase, C-terminal domain"/>
    <property type="match status" value="1"/>
</dbReference>
<protein>
    <submittedName>
        <fullName evidence="6">Beta-glucosidase</fullName>
    </submittedName>
</protein>
<dbReference type="HOGENOM" id="CLU_004542_5_1_10"/>
<dbReference type="InterPro" id="IPR002772">
    <property type="entry name" value="Glyco_hydro_3_C"/>
</dbReference>
<evidence type="ECO:0000256" key="2">
    <source>
        <dbReference type="ARBA" id="ARBA00022801"/>
    </source>
</evidence>
<dbReference type="InterPro" id="IPR017853">
    <property type="entry name" value="GH"/>
</dbReference>
<evidence type="ECO:0000313" key="7">
    <source>
        <dbReference type="Proteomes" id="UP000001654"/>
    </source>
</evidence>
<dbReference type="Gene3D" id="2.60.40.10">
    <property type="entry name" value="Immunoglobulins"/>
    <property type="match status" value="1"/>
</dbReference>
<keyword evidence="7" id="KW-1185">Reference proteome</keyword>
<organism evidence="6 7">
    <name type="scientific">Zunongwangia profunda (strain DSM 18752 / CCTCC AB 206139 / SM-A87)</name>
    <name type="common">Wangia profunda</name>
    <dbReference type="NCBI Taxonomy" id="655815"/>
    <lineage>
        <taxon>Bacteria</taxon>
        <taxon>Pseudomonadati</taxon>
        <taxon>Bacteroidota</taxon>
        <taxon>Flavobacteriia</taxon>
        <taxon>Flavobacteriales</taxon>
        <taxon>Flavobacteriaceae</taxon>
        <taxon>Zunongwangia</taxon>
    </lineage>
</organism>
<evidence type="ECO:0000256" key="3">
    <source>
        <dbReference type="RuleBase" id="RU361161"/>
    </source>
</evidence>
<dbReference type="KEGG" id="zpr:ZPR_4173"/>
<dbReference type="RefSeq" id="WP_013073554.1">
    <property type="nucleotide sequence ID" value="NC_014041.1"/>
</dbReference>
<dbReference type="CAZy" id="GH3">
    <property type="family name" value="Glycoside Hydrolase Family 3"/>
</dbReference>
<dbReference type="PROSITE" id="PS00775">
    <property type="entry name" value="GLYCOSYL_HYDROL_F3"/>
    <property type="match status" value="1"/>
</dbReference>
<dbReference type="FunFam" id="2.60.40.10:FF:000495">
    <property type="entry name" value="Periplasmic beta-glucosidase"/>
    <property type="match status" value="1"/>
</dbReference>
<dbReference type="STRING" id="655815.ZPR_4173"/>
<dbReference type="SUPFAM" id="SSF51445">
    <property type="entry name" value="(Trans)glycosidases"/>
    <property type="match status" value="1"/>
</dbReference>
<gene>
    <name evidence="6" type="ordered locus">ZPR_4173</name>
</gene>
<dbReference type="InterPro" id="IPR001764">
    <property type="entry name" value="Glyco_hydro_3_N"/>
</dbReference>
<name>D5BAF0_ZUNPS</name>
<dbReference type="Pfam" id="PF01915">
    <property type="entry name" value="Glyco_hydro_3_C"/>
    <property type="match status" value="1"/>
</dbReference>
<evidence type="ECO:0000313" key="6">
    <source>
        <dbReference type="EMBL" id="ADF54476.1"/>
    </source>
</evidence>
<dbReference type="FunFam" id="3.40.50.1700:FF:000009">
    <property type="entry name" value="Periplasmic beta-glucosidase"/>
    <property type="match status" value="1"/>
</dbReference>
<dbReference type="PANTHER" id="PTHR30620">
    <property type="entry name" value="PERIPLASMIC BETA-GLUCOSIDASE-RELATED"/>
    <property type="match status" value="1"/>
</dbReference>
<dbReference type="Pfam" id="PF00933">
    <property type="entry name" value="Glyco_hydro_3"/>
    <property type="match status" value="1"/>
</dbReference>
<dbReference type="OrthoDB" id="9805821at2"/>
<dbReference type="AlphaFoldDB" id="D5BAF0"/>
<keyword evidence="4" id="KW-0732">Signal</keyword>
<accession>D5BAF0</accession>
<keyword evidence="2 3" id="KW-0378">Hydrolase</keyword>
<dbReference type="InterPro" id="IPR019800">
    <property type="entry name" value="Glyco_hydro_3_AS"/>
</dbReference>
<evidence type="ECO:0000256" key="1">
    <source>
        <dbReference type="ARBA" id="ARBA00005336"/>
    </source>
</evidence>
<dbReference type="GO" id="GO:0009251">
    <property type="term" value="P:glucan catabolic process"/>
    <property type="evidence" value="ECO:0007669"/>
    <property type="project" value="TreeGrafter"/>
</dbReference>
<dbReference type="SMART" id="SM01217">
    <property type="entry name" value="Fn3_like"/>
    <property type="match status" value="1"/>
</dbReference>
<dbReference type="eggNOG" id="COG1472">
    <property type="taxonomic scope" value="Bacteria"/>
</dbReference>
<dbReference type="Pfam" id="PF14310">
    <property type="entry name" value="Fn3-like"/>
    <property type="match status" value="1"/>
</dbReference>
<sequence length="796" mass="87717">MKKFCLGFLLISNFLSAQDLKNAPYKNSELSIKERVENLISLMTLEEKIGQLTTPLGWKMYNKEAGSKASLSELYKEEIKNRHIGGLWGLLRADPWTQKTLETGLHPKEAAKITNAIQKYAIENSRLGIPLLLEEEAMHGHMAVGTTVFPTAIGQASTWNPDLIKKMAHVIAKEIRAQGSNTAYGPIIDIAREPRWSRVEETFGEDPYLIAEMGKSMVTGFQGSHESDLKSNEHVAATLKHFAAYGVSEGGHNGAAVHIGQRDLFQNYMYPVKEAVDNGVMSVMTAYSSIDGVPSTAHKNLLTNILKEKWGFKGFVISDLASIEGLLGDHHIVDTEEDAAAMAMNAGVDVDLGGNGYDDALIDAVNAGKVAEERIDEAVRRILTVKFKLGLFENPYANEKQAEKIVRNSEHIELAREVARQSITMLKNEDNILPLNKELQNIAVIGSNADMQYNQLGDYTAPQSEENIITVLEGIQHKMPNANIEYVKGTAVRDTTQTNIPAAVEAAKNAEVAIVVLGGSSARDFKTEYLETGAATISSKEDQVLSDMESGEGYDRSTLNLMGKQLELLQAVVATGTPTVLVLIKGRPLLLNWPAENVPVILDAWYPGQEGGSAIADVIFGDFNPAGRLPVSVPKSLGQIPVYYNYWFPNRRDYVETDAKPLYPFGYGLSYSEFKYSDLKVATSGKGRNTKIEISLKISNTSKVDGDEVIQLYIRDMVSTVLSPVKQLRAFERVSIKAGETKTVQFELLPKELSLFDTEMKQKVQAGEFKLMIGASSEDIRLETTFKIPETIILSK</sequence>
<dbReference type="InterPro" id="IPR036962">
    <property type="entry name" value="Glyco_hydro_3_N_sf"/>
</dbReference>
<dbReference type="InterPro" id="IPR026891">
    <property type="entry name" value="Fn3-like"/>
</dbReference>
<dbReference type="InterPro" id="IPR051915">
    <property type="entry name" value="Cellulose_Degrad_GH3"/>
</dbReference>
<dbReference type="PANTHER" id="PTHR30620:SF123">
    <property type="entry name" value="BETA-XYLOSIDASE"/>
    <property type="match status" value="1"/>
</dbReference>
<dbReference type="Gene3D" id="3.40.50.1700">
    <property type="entry name" value="Glycoside hydrolase family 3 C-terminal domain"/>
    <property type="match status" value="1"/>
</dbReference>
<dbReference type="GO" id="GO:0008422">
    <property type="term" value="F:beta-glucosidase activity"/>
    <property type="evidence" value="ECO:0007669"/>
    <property type="project" value="UniProtKB-ARBA"/>
</dbReference>